<keyword evidence="11" id="KW-1185">Reference proteome</keyword>
<dbReference type="InterPro" id="IPR043519">
    <property type="entry name" value="NT_sf"/>
</dbReference>
<evidence type="ECO:0000256" key="2">
    <source>
        <dbReference type="ARBA" id="ARBA00022695"/>
    </source>
</evidence>
<feature type="region of interest" description="Disordered" evidence="7">
    <location>
        <begin position="68"/>
        <end position="89"/>
    </location>
</feature>
<dbReference type="OrthoDB" id="9759366at2"/>
<dbReference type="GO" id="GO:0005524">
    <property type="term" value="F:ATP binding"/>
    <property type="evidence" value="ECO:0007669"/>
    <property type="project" value="UniProtKB-KW"/>
</dbReference>
<dbReference type="Gene3D" id="1.20.120.330">
    <property type="entry name" value="Nucleotidyltransferases domain 2"/>
    <property type="match status" value="2"/>
</dbReference>
<keyword evidence="3" id="KW-0547">Nucleotide-binding</keyword>
<evidence type="ECO:0008006" key="12">
    <source>
        <dbReference type="Google" id="ProtNLM"/>
    </source>
</evidence>
<keyword evidence="6" id="KW-0511">Multifunctional enzyme</keyword>
<feature type="domain" description="Glutamate-ammonia ligase adenylyltransferase repeated" evidence="8">
    <location>
        <begin position="284"/>
        <end position="533"/>
    </location>
</feature>
<dbReference type="Gene3D" id="3.30.460.10">
    <property type="entry name" value="Beta Polymerase, domain 2"/>
    <property type="match status" value="2"/>
</dbReference>
<dbReference type="EMBL" id="MWQY01000027">
    <property type="protein sequence ID" value="ORC31104.1"/>
    <property type="molecule type" value="Genomic_DNA"/>
</dbReference>
<evidence type="ECO:0000256" key="6">
    <source>
        <dbReference type="ARBA" id="ARBA00023268"/>
    </source>
</evidence>
<evidence type="ECO:0000259" key="9">
    <source>
        <dbReference type="Pfam" id="PF08335"/>
    </source>
</evidence>
<dbReference type="Pfam" id="PF08335">
    <property type="entry name" value="GlnD_UR_UTase"/>
    <property type="match status" value="2"/>
</dbReference>
<feature type="domain" description="PII-uridylyltransferase/Glutamine-synthetase adenylyltransferase" evidence="9">
    <location>
        <begin position="1080"/>
        <end position="1174"/>
    </location>
</feature>
<dbReference type="RefSeq" id="WP_083052795.1">
    <property type="nucleotide sequence ID" value="NZ_MWQY01000027.1"/>
</dbReference>
<dbReference type="Proteomes" id="UP000192343">
    <property type="component" value="Unassembled WGS sequence"/>
</dbReference>
<name>A0A1Y1RTP5_9SPIO</name>
<organism evidence="10 11">
    <name type="scientific">Marispirochaeta aestuarii</name>
    <dbReference type="NCBI Taxonomy" id="1963862"/>
    <lineage>
        <taxon>Bacteria</taxon>
        <taxon>Pseudomonadati</taxon>
        <taxon>Spirochaetota</taxon>
        <taxon>Spirochaetia</taxon>
        <taxon>Spirochaetales</taxon>
        <taxon>Spirochaetaceae</taxon>
        <taxon>Marispirochaeta</taxon>
    </lineage>
</organism>
<dbReference type="Pfam" id="PF03710">
    <property type="entry name" value="GlnE"/>
    <property type="match status" value="2"/>
</dbReference>
<evidence type="ECO:0000256" key="1">
    <source>
        <dbReference type="ARBA" id="ARBA00022679"/>
    </source>
</evidence>
<feature type="domain" description="PII-uridylyltransferase/Glutamine-synthetase adenylyltransferase" evidence="9">
    <location>
        <begin position="558"/>
        <end position="697"/>
    </location>
</feature>
<dbReference type="InterPro" id="IPR023057">
    <property type="entry name" value="GlnE"/>
</dbReference>
<comment type="caution">
    <text evidence="10">The sequence shown here is derived from an EMBL/GenBank/DDBJ whole genome shotgun (WGS) entry which is preliminary data.</text>
</comment>
<dbReference type="GO" id="GO:0005829">
    <property type="term" value="C:cytosol"/>
    <property type="evidence" value="ECO:0007669"/>
    <property type="project" value="TreeGrafter"/>
</dbReference>
<keyword evidence="1" id="KW-0808">Transferase</keyword>
<keyword evidence="2" id="KW-0548">Nucleotidyltransferase</keyword>
<sequence>MTGERLIRALSPSDPFITETRDAVSGILEVSIATYDLPSIFSLLTGVLSSLGMEISSARINTLVLPESSAPGRRKKTPPLPGRGIMDSFSGRIGRDETSSSFQKRVNERLAELIPPLLSSTGPDRAAAARRRVNEWVAAAVARLESAGKTTLLPVDLVLHKDLPDYTWIELTAQDSPFFLYSVATALTLQGLSVERVEINTVSGRIHDRIGLLDMEGKKIDDQKALNLLRFSILLTKQFTFFLGEAPSPYAAITRFESLLEELSRSPDQEQWKDLLDNPEVLRELAKLLGMSDFLWEDFIRLQYENIIPLLGAAPRTSGAIFEAPVSREDFEYRLQVALSRLSGYEEKIEGLNRFKDDEIFKLDLRQILAPEEDFLRFSHHLTRLAEAVVSTAFMLAEEELKNRYGRPRTVAGLEVPWAVLGLGKFGGQALGYASDIELICVYSDNGTTDGEQQIPNPEFFDRLVKEAAGIIRTKQEGIFRVDLRLRPHGSAGPHASSLERFTSYYRETARSFERLALVRLRRVAGDGELGRRVEIIRDEILYVDGSLDLKELRNLRQRQLEEKNRPGSFNAKFSTGALVDVEYTVQILQAEHGREYLSLRTPSIHQALEELSRLGIILSTEAQEIIWAYRFLRRLINALRMLRGSARDLYLPDFESDEYTHLARRMGYKGKQDMLPGEQLKTEFEERTARVRGFVEHYLGREALPFRGTETVADLILFPERSLELRTEILRRYGFKNPKRGIHNFESLARESGNREAFVSVAILAVQELMRRSDPDMALNNWERFAAAARNGGELTAQMLSQPTRINLLMRLFSGSQFLSDILAREPDLFNEITDPALIHRPFTRDEFRRRLAAETEKAPYRKRFIAALRWTKKREILRIGTRDICYGAPLEEITLELSLTAESQIREALNYAWLETGGKGTVPVVIAAFGKLGGLELNYSSDLDLIGILRESPENRGLDKEEGRKLMERTRELLAVSSPVGAGYRVDYRLRPFGRSGDLTVSLAALEEYYRNTAAPWELQALLKLRLLDPDPRTLAAFEDRLRPLLLERREAKEIITAIRNNRQSALRTNRDLQRGLREIKNGPGGIRDIEFLVQGLQLIQGPEHPGLVCGNTLQTLALLGEMEIMKPRDLRSLNEAYRFFRRIEHFLQLYEDRQIHTLPRDPEQLEALSQRCVGLPGGEFLQQLDALSNLVIRLQEEYFSACE</sequence>
<evidence type="ECO:0000256" key="3">
    <source>
        <dbReference type="ARBA" id="ARBA00022741"/>
    </source>
</evidence>
<dbReference type="PANTHER" id="PTHR30621:SF0">
    <property type="entry name" value="BIFUNCTIONAL GLUTAMINE SYNTHETASE ADENYLYLTRANSFERASE_ADENYLYL-REMOVING ENZYME"/>
    <property type="match status" value="1"/>
</dbReference>
<reference evidence="10 11" key="1">
    <citation type="submission" date="2017-03" db="EMBL/GenBank/DDBJ databases">
        <title>Draft Genome sequence of Marispirochaeta sp. strain JC444.</title>
        <authorList>
            <person name="Shivani Y."/>
            <person name="Subhash Y."/>
            <person name="Sasikala C."/>
            <person name="Ramana C."/>
        </authorList>
    </citation>
    <scope>NUCLEOTIDE SEQUENCE [LARGE SCALE GENOMIC DNA]</scope>
    <source>
        <strain evidence="10 11">JC444</strain>
    </source>
</reference>
<dbReference type="SUPFAM" id="SSF81593">
    <property type="entry name" value="Nucleotidyltransferase substrate binding subunit/domain"/>
    <property type="match status" value="2"/>
</dbReference>
<accession>A0A1Y1RTP5</accession>
<keyword evidence="4" id="KW-0067">ATP-binding</keyword>
<dbReference type="SUPFAM" id="SSF81301">
    <property type="entry name" value="Nucleotidyltransferase"/>
    <property type="match status" value="2"/>
</dbReference>
<evidence type="ECO:0000256" key="5">
    <source>
        <dbReference type="ARBA" id="ARBA00022842"/>
    </source>
</evidence>
<dbReference type="GO" id="GO:0008882">
    <property type="term" value="F:[glutamate-ammonia-ligase] adenylyltransferase activity"/>
    <property type="evidence" value="ECO:0007669"/>
    <property type="project" value="InterPro"/>
</dbReference>
<dbReference type="CDD" id="cd05401">
    <property type="entry name" value="NT_GlnE_GlnD_like"/>
    <property type="match status" value="1"/>
</dbReference>
<gene>
    <name evidence="10" type="ORF">B4O97_17430</name>
</gene>
<evidence type="ECO:0000256" key="7">
    <source>
        <dbReference type="SAM" id="MobiDB-lite"/>
    </source>
</evidence>
<dbReference type="InterPro" id="IPR005190">
    <property type="entry name" value="GlnE_rpt_dom"/>
</dbReference>
<protein>
    <recommendedName>
        <fullName evidence="12">Glutamate-ammonia-ligase adenylyltransferase</fullName>
    </recommendedName>
</protein>
<evidence type="ECO:0000313" key="11">
    <source>
        <dbReference type="Proteomes" id="UP000192343"/>
    </source>
</evidence>
<dbReference type="GO" id="GO:0000820">
    <property type="term" value="P:regulation of glutamine family amino acid metabolic process"/>
    <property type="evidence" value="ECO:0007669"/>
    <property type="project" value="TreeGrafter"/>
</dbReference>
<dbReference type="AlphaFoldDB" id="A0A1Y1RTP5"/>
<feature type="domain" description="Glutamate-ammonia ligase adenylyltransferase repeated" evidence="8">
    <location>
        <begin position="809"/>
        <end position="1041"/>
    </location>
</feature>
<dbReference type="STRING" id="1963862.B4O97_17430"/>
<dbReference type="PANTHER" id="PTHR30621">
    <property type="entry name" value="GLUTAMINE SYNTHETASE ADENYLYLTRANSFERASE"/>
    <property type="match status" value="1"/>
</dbReference>
<dbReference type="InterPro" id="IPR013546">
    <property type="entry name" value="PII_UdlTrfase/GS_AdlTrfase"/>
</dbReference>
<evidence type="ECO:0000313" key="10">
    <source>
        <dbReference type="EMBL" id="ORC31104.1"/>
    </source>
</evidence>
<proteinExistence type="predicted"/>
<keyword evidence="5" id="KW-0460">Magnesium</keyword>
<evidence type="ECO:0000256" key="4">
    <source>
        <dbReference type="ARBA" id="ARBA00022840"/>
    </source>
</evidence>
<evidence type="ECO:0000259" key="8">
    <source>
        <dbReference type="Pfam" id="PF03710"/>
    </source>
</evidence>